<dbReference type="InterPro" id="IPR036615">
    <property type="entry name" value="Mur_ligase_C_dom_sf"/>
</dbReference>
<dbReference type="InterPro" id="IPR005757">
    <property type="entry name" value="Mpl"/>
</dbReference>
<keyword evidence="7 9" id="KW-0131">Cell cycle</keyword>
<evidence type="ECO:0000256" key="8">
    <source>
        <dbReference type="ARBA" id="ARBA00023316"/>
    </source>
</evidence>
<keyword evidence="9" id="KW-0460">Magnesium</keyword>
<evidence type="ECO:0000259" key="11">
    <source>
        <dbReference type="Pfam" id="PF02875"/>
    </source>
</evidence>
<dbReference type="InterPro" id="IPR013221">
    <property type="entry name" value="Mur_ligase_cen"/>
</dbReference>
<evidence type="ECO:0000256" key="9">
    <source>
        <dbReference type="HAMAP-Rule" id="MF_02020"/>
    </source>
</evidence>
<dbReference type="EMBL" id="JAXCLA010000001">
    <property type="protein sequence ID" value="MDY0743243.1"/>
    <property type="molecule type" value="Genomic_DNA"/>
</dbReference>
<dbReference type="Proteomes" id="UP001285263">
    <property type="component" value="Unassembled WGS sequence"/>
</dbReference>
<feature type="domain" description="Mur ligase N-terminal catalytic" evidence="10">
    <location>
        <begin position="2"/>
        <end position="102"/>
    </location>
</feature>
<evidence type="ECO:0000259" key="12">
    <source>
        <dbReference type="Pfam" id="PF08245"/>
    </source>
</evidence>
<gene>
    <name evidence="9 13" type="primary">mpl</name>
    <name evidence="13" type="ORF">SNE35_01930</name>
</gene>
<evidence type="ECO:0000256" key="5">
    <source>
        <dbReference type="ARBA" id="ARBA00022960"/>
    </source>
</evidence>
<evidence type="ECO:0000256" key="1">
    <source>
        <dbReference type="ARBA" id="ARBA00022598"/>
    </source>
</evidence>
<dbReference type="PANTHER" id="PTHR43445">
    <property type="entry name" value="UDP-N-ACETYLMURAMATE--L-ALANINE LIGASE-RELATED"/>
    <property type="match status" value="1"/>
</dbReference>
<evidence type="ECO:0000256" key="6">
    <source>
        <dbReference type="ARBA" id="ARBA00022984"/>
    </source>
</evidence>
<dbReference type="RefSeq" id="WP_320421103.1">
    <property type="nucleotide sequence ID" value="NZ_JAXCLA010000001.1"/>
</dbReference>
<name>A0ABU5DAE0_9BURK</name>
<evidence type="ECO:0000256" key="7">
    <source>
        <dbReference type="ARBA" id="ARBA00023306"/>
    </source>
</evidence>
<keyword evidence="1 9" id="KW-0436">Ligase</keyword>
<keyword evidence="14" id="KW-1185">Reference proteome</keyword>
<dbReference type="Gene3D" id="3.40.50.720">
    <property type="entry name" value="NAD(P)-binding Rossmann-like Domain"/>
    <property type="match status" value="1"/>
</dbReference>
<accession>A0ABU5DAE0</accession>
<dbReference type="Gene3D" id="3.40.1190.10">
    <property type="entry name" value="Mur-like, catalytic domain"/>
    <property type="match status" value="1"/>
</dbReference>
<evidence type="ECO:0000256" key="4">
    <source>
        <dbReference type="ARBA" id="ARBA00022840"/>
    </source>
</evidence>
<keyword evidence="3 9" id="KW-0547">Nucleotide-binding</keyword>
<protein>
    <recommendedName>
        <fullName evidence="9">UDP-N-acetylmuramate--L-alanyl-gamma-D-glutamyl-meso-2,6-diaminoheptandioate ligase</fullName>
        <ecNumber evidence="9">6.3.2.45</ecNumber>
    </recommendedName>
    <alternativeName>
        <fullName evidence="9">Murein peptide ligase</fullName>
    </alternativeName>
    <alternativeName>
        <fullName evidence="9">UDP-N-acetylmuramate:L-alanyl-gamma-D-glutamyl-meso-diaminopimelate ligase</fullName>
    </alternativeName>
</protein>
<evidence type="ECO:0000256" key="2">
    <source>
        <dbReference type="ARBA" id="ARBA00022618"/>
    </source>
</evidence>
<dbReference type="InterPro" id="IPR050061">
    <property type="entry name" value="MurCDEF_pg_biosynth"/>
</dbReference>
<evidence type="ECO:0000259" key="10">
    <source>
        <dbReference type="Pfam" id="PF01225"/>
    </source>
</evidence>
<dbReference type="Pfam" id="PF08245">
    <property type="entry name" value="Mur_ligase_M"/>
    <property type="match status" value="1"/>
</dbReference>
<feature type="domain" description="Mur ligase central" evidence="12">
    <location>
        <begin position="126"/>
        <end position="310"/>
    </location>
</feature>
<evidence type="ECO:0000313" key="14">
    <source>
        <dbReference type="Proteomes" id="UP001285263"/>
    </source>
</evidence>
<dbReference type="SUPFAM" id="SSF51984">
    <property type="entry name" value="MurCD N-terminal domain"/>
    <property type="match status" value="1"/>
</dbReference>
<dbReference type="Pfam" id="PF01225">
    <property type="entry name" value="Mur_ligase"/>
    <property type="match status" value="1"/>
</dbReference>
<evidence type="ECO:0000313" key="13">
    <source>
        <dbReference type="EMBL" id="MDY0743243.1"/>
    </source>
</evidence>
<dbReference type="NCBIfam" id="TIGR01081">
    <property type="entry name" value="mpl"/>
    <property type="match status" value="1"/>
</dbReference>
<dbReference type="GO" id="GO:0106418">
    <property type="term" value="F:UDP-N-acetylmuramate-L-alanyl-gamma-D-glutamyl-meso-2,6-diaminoheptanedioate ligase activity"/>
    <property type="evidence" value="ECO:0007669"/>
    <property type="project" value="UniProtKB-EC"/>
</dbReference>
<sequence>MHIHILGICGTFMGGLAALAREAGHTVTGCDENVYPPMSDQLQALGIELVQGWKASQLDTIKPDLFVIGNVVTRGNELMEAILDAGLPYTSGPQWLAENILQKQDVSAETEGRSQHVLQGRHVLAVAGTHGKTSTTSMLAWILEHAGLQPGFLVGGVPQNFGVSARLGSGKCFVIEADEYDTAFFDKRSKFVHYRPRTAILNNLEFDHADIFPDLAAIETQFHHLVRTIPASGRVVVNAREDALQRVLAKGCWSEVQRFGARKEEPGALRARGEPQAFDVLRGGLKVARVEWSLIGEHNQLNALAAIAAAEHAGVSPEQAGAALASFQNVRRRMELRGEVRGIKVYDDFAHHPTAIRTTINGLRRRIAPAERILAIFEPRSNTMKLGTMKAQLPWALEEADLAFCNQGGLAWDAKEALVTMGEQAIVAPDVDALVAAIVKVAKPGDHLLCMSNGGFGGIHGKLLEALAARA</sequence>
<keyword evidence="8 9" id="KW-0961">Cell wall biogenesis/degradation</keyword>
<dbReference type="InterPro" id="IPR036565">
    <property type="entry name" value="Mur-like_cat_sf"/>
</dbReference>
<evidence type="ECO:0000256" key="3">
    <source>
        <dbReference type="ARBA" id="ARBA00022741"/>
    </source>
</evidence>
<comment type="function">
    <text evidence="9">Reutilizes the intact tripeptide L-alanyl-gamma-D-glutamyl-meso-diaminopimelate by linking it to UDP-N-acetylmuramate.</text>
</comment>
<comment type="cofactor">
    <cofactor evidence="9">
        <name>Mg(2+)</name>
        <dbReference type="ChEBI" id="CHEBI:18420"/>
    </cofactor>
</comment>
<dbReference type="Gene3D" id="3.90.190.20">
    <property type="entry name" value="Mur ligase, C-terminal domain"/>
    <property type="match status" value="1"/>
</dbReference>
<comment type="similarity">
    <text evidence="9">Belongs to the MurCDEF family. Mpl subfamily.</text>
</comment>
<comment type="caution">
    <text evidence="13">The sequence shown here is derived from an EMBL/GenBank/DDBJ whole genome shotgun (WGS) entry which is preliminary data.</text>
</comment>
<proteinExistence type="inferred from homology"/>
<dbReference type="EC" id="6.3.2.45" evidence="9"/>
<feature type="binding site" evidence="9">
    <location>
        <begin position="128"/>
        <end position="134"/>
    </location>
    <ligand>
        <name>ATP</name>
        <dbReference type="ChEBI" id="CHEBI:30616"/>
    </ligand>
</feature>
<dbReference type="SUPFAM" id="SSF53623">
    <property type="entry name" value="MurD-like peptide ligases, catalytic domain"/>
    <property type="match status" value="1"/>
</dbReference>
<keyword evidence="4 9" id="KW-0067">ATP-binding</keyword>
<reference evidence="13 14" key="1">
    <citation type="submission" date="2023-11" db="EMBL/GenBank/DDBJ databases">
        <title>Paucibacter sp. nov., isolated from fresh soil in Korea.</title>
        <authorList>
            <person name="Le N.T.T."/>
        </authorList>
    </citation>
    <scope>NUCLEOTIDE SEQUENCE [LARGE SCALE GENOMIC DNA]</scope>
    <source>
        <strain evidence="13 14">R3-3</strain>
    </source>
</reference>
<comment type="catalytic activity">
    <reaction evidence="9">
        <text>UDP-N-acetyl-alpha-D-muramate + L-alanyl-gamma-D-glutamyl-meso-2,6-diaminopimelate + ATP = UDP-N-acetyl-alpha-D-muramoyl-L-alanyl-gamma-D-glutamyl-meso-2,6-diaminopimelate + ADP + phosphate + H(+)</text>
        <dbReference type="Rhea" id="RHEA:29563"/>
        <dbReference type="ChEBI" id="CHEBI:15378"/>
        <dbReference type="ChEBI" id="CHEBI:30616"/>
        <dbReference type="ChEBI" id="CHEBI:43474"/>
        <dbReference type="ChEBI" id="CHEBI:61401"/>
        <dbReference type="ChEBI" id="CHEBI:70757"/>
        <dbReference type="ChEBI" id="CHEBI:83905"/>
        <dbReference type="ChEBI" id="CHEBI:456216"/>
        <dbReference type="EC" id="6.3.2.45"/>
    </reaction>
</comment>
<dbReference type="SUPFAM" id="SSF53244">
    <property type="entry name" value="MurD-like peptide ligases, peptide-binding domain"/>
    <property type="match status" value="1"/>
</dbReference>
<comment type="pathway">
    <text evidence="9">Cell wall biogenesis; peptidoglycan recycling.</text>
</comment>
<keyword evidence="2 9" id="KW-0132">Cell division</keyword>
<dbReference type="PANTHER" id="PTHR43445:SF5">
    <property type="entry name" value="UDP-N-ACETYLMURAMATE--L-ALANYL-GAMMA-D-GLUTAMYL-MESO-2,6-DIAMINOHEPTANDIOATE LIGASE"/>
    <property type="match status" value="1"/>
</dbReference>
<feature type="domain" description="Mur ligase C-terminal" evidence="11">
    <location>
        <begin position="332"/>
        <end position="454"/>
    </location>
</feature>
<dbReference type="Pfam" id="PF02875">
    <property type="entry name" value="Mur_ligase_C"/>
    <property type="match status" value="1"/>
</dbReference>
<organism evidence="13 14">
    <name type="scientific">Roseateles agri</name>
    <dbReference type="NCBI Taxonomy" id="3098619"/>
    <lineage>
        <taxon>Bacteria</taxon>
        <taxon>Pseudomonadati</taxon>
        <taxon>Pseudomonadota</taxon>
        <taxon>Betaproteobacteria</taxon>
        <taxon>Burkholderiales</taxon>
        <taxon>Sphaerotilaceae</taxon>
        <taxon>Roseateles</taxon>
    </lineage>
</organism>
<dbReference type="HAMAP" id="MF_02020">
    <property type="entry name" value="Mpl"/>
    <property type="match status" value="1"/>
</dbReference>
<dbReference type="InterPro" id="IPR000713">
    <property type="entry name" value="Mur_ligase_N"/>
</dbReference>
<keyword evidence="6 9" id="KW-0573">Peptidoglycan synthesis</keyword>
<dbReference type="InterPro" id="IPR004101">
    <property type="entry name" value="Mur_ligase_C"/>
</dbReference>
<keyword evidence="5 9" id="KW-0133">Cell shape</keyword>